<dbReference type="Proteomes" id="UP000095192">
    <property type="component" value="Unassembled WGS sequence"/>
</dbReference>
<gene>
    <name evidence="1" type="ORF">cyc_03068</name>
</gene>
<dbReference type="AlphaFoldDB" id="A0A1D3D5H3"/>
<dbReference type="VEuPathDB" id="ToxoDB:cyc_03068"/>
<reference evidence="1 2" key="1">
    <citation type="journal article" date="2016" name="BMC Genomics">
        <title>Comparative genomics reveals Cyclospora cayetanensis possesses coccidia-like metabolism and invasion components but unique surface antigens.</title>
        <authorList>
            <person name="Liu S."/>
            <person name="Wang L."/>
            <person name="Zheng H."/>
            <person name="Xu Z."/>
            <person name="Roellig D.M."/>
            <person name="Li N."/>
            <person name="Frace M.A."/>
            <person name="Tang K."/>
            <person name="Arrowood M.J."/>
            <person name="Moss D.M."/>
            <person name="Zhang L."/>
            <person name="Feng Y."/>
            <person name="Xiao L."/>
        </authorList>
    </citation>
    <scope>NUCLEOTIDE SEQUENCE [LARGE SCALE GENOMIC DNA]</scope>
    <source>
        <strain evidence="1 2">CHN_HEN01</strain>
    </source>
</reference>
<keyword evidence="2" id="KW-1185">Reference proteome</keyword>
<proteinExistence type="predicted"/>
<organism evidence="1 2">
    <name type="scientific">Cyclospora cayetanensis</name>
    <dbReference type="NCBI Taxonomy" id="88456"/>
    <lineage>
        <taxon>Eukaryota</taxon>
        <taxon>Sar</taxon>
        <taxon>Alveolata</taxon>
        <taxon>Apicomplexa</taxon>
        <taxon>Conoidasida</taxon>
        <taxon>Coccidia</taxon>
        <taxon>Eucoccidiorida</taxon>
        <taxon>Eimeriorina</taxon>
        <taxon>Eimeriidae</taxon>
        <taxon>Cyclospora</taxon>
    </lineage>
</organism>
<evidence type="ECO:0000313" key="1">
    <source>
        <dbReference type="EMBL" id="OEH78702.1"/>
    </source>
</evidence>
<sequence>MRLPKGQAGTSSGSPASRASADTTGASKAPEGSSPHSTDPPASPGGEGPNLSLLVAKTEVLAHLLKARVALPLLYPLNTRGLTDPLQPSPIASNRWKREDILLGLSQVAPLALSLSRVGGLLRAAQALKLMGPPAGATGALTVPKRASLRRKQTYRDTNHFLRPQVWRVLKPGEERATKHLRWR</sequence>
<dbReference type="GeneID" id="34619823"/>
<protein>
    <submittedName>
        <fullName evidence="1">Uncharacterized protein</fullName>
    </submittedName>
</protein>
<dbReference type="OrthoDB" id="365041at2759"/>
<comment type="caution">
    <text evidence="1">The sequence shown here is derived from an EMBL/GenBank/DDBJ whole genome shotgun (WGS) entry which is preliminary data.</text>
</comment>
<dbReference type="VEuPathDB" id="ToxoDB:LOC34619823"/>
<name>A0A1D3D5H3_9EIME</name>
<evidence type="ECO:0000313" key="2">
    <source>
        <dbReference type="Proteomes" id="UP000095192"/>
    </source>
</evidence>
<accession>A0A1D3D5H3</accession>
<dbReference type="EMBL" id="JROU02000649">
    <property type="protein sequence ID" value="OEH78702.1"/>
    <property type="molecule type" value="Genomic_DNA"/>
</dbReference>